<keyword evidence="12" id="KW-1185">Reference proteome</keyword>
<dbReference type="EMBL" id="NHSD01000188">
    <property type="protein sequence ID" value="MBK5926940.1"/>
    <property type="molecule type" value="Genomic_DNA"/>
</dbReference>
<feature type="transmembrane region" description="Helical" evidence="7">
    <location>
        <begin position="6"/>
        <end position="25"/>
    </location>
</feature>
<evidence type="ECO:0000256" key="5">
    <source>
        <dbReference type="ARBA" id="ARBA00022989"/>
    </source>
</evidence>
<feature type="transmembrane region" description="Helical" evidence="7">
    <location>
        <begin position="253"/>
        <end position="275"/>
    </location>
</feature>
<dbReference type="AlphaFoldDB" id="A0A934WGG1"/>
<feature type="transmembrane region" description="Helical" evidence="7">
    <location>
        <begin position="57"/>
        <end position="75"/>
    </location>
</feature>
<protein>
    <recommendedName>
        <fullName evidence="13">Multisubunit sodium/proton antiporter, MrpB subunit</fullName>
    </recommendedName>
</protein>
<dbReference type="Pfam" id="PF20501">
    <property type="entry name" value="MbhE"/>
    <property type="match status" value="1"/>
</dbReference>
<name>A0A934WGG1_9RHOB</name>
<feature type="transmembrane region" description="Helical" evidence="7">
    <location>
        <begin position="96"/>
        <end position="117"/>
    </location>
</feature>
<reference evidence="11" key="1">
    <citation type="submission" date="2017-05" db="EMBL/GenBank/DDBJ databases">
        <authorList>
            <person name="Imhoff J.F."/>
            <person name="Rahn T."/>
            <person name="Kuenzel S."/>
            <person name="Neulinger S.C."/>
        </authorList>
    </citation>
    <scope>NUCLEOTIDE SEQUENCE</scope>
    <source>
        <strain evidence="11">LMG 28126</strain>
    </source>
</reference>
<feature type="domain" description="Na+/H+ antiporter MnhB subunit-related protein" evidence="8">
    <location>
        <begin position="195"/>
        <end position="283"/>
    </location>
</feature>
<dbReference type="Pfam" id="PF04039">
    <property type="entry name" value="MnhB"/>
    <property type="match status" value="1"/>
</dbReference>
<dbReference type="InterPro" id="IPR050622">
    <property type="entry name" value="CPA3_antiporter_subunitB"/>
</dbReference>
<feature type="transmembrane region" description="Helical" evidence="7">
    <location>
        <begin position="287"/>
        <end position="309"/>
    </location>
</feature>
<comment type="caution">
    <text evidence="11">The sequence shown here is derived from an EMBL/GenBank/DDBJ whole genome shotgun (WGS) entry which is preliminary data.</text>
</comment>
<dbReference type="Pfam" id="PF13244">
    <property type="entry name" value="MbhD"/>
    <property type="match status" value="1"/>
</dbReference>
<keyword evidence="3" id="KW-1003">Cell membrane</keyword>
<gene>
    <name evidence="11" type="ORF">CCR87_06210</name>
</gene>
<comment type="similarity">
    <text evidence="2">Belongs to the CPA3 antiporters (TC 2.A.63) subunit B family.</text>
</comment>
<evidence type="ECO:0000256" key="6">
    <source>
        <dbReference type="ARBA" id="ARBA00023136"/>
    </source>
</evidence>
<evidence type="ECO:0000256" key="1">
    <source>
        <dbReference type="ARBA" id="ARBA00004651"/>
    </source>
</evidence>
<evidence type="ECO:0008006" key="13">
    <source>
        <dbReference type="Google" id="ProtNLM"/>
    </source>
</evidence>
<feature type="transmembrane region" description="Helical" evidence="7">
    <location>
        <begin position="221"/>
        <end position="241"/>
    </location>
</feature>
<dbReference type="GO" id="GO:0005886">
    <property type="term" value="C:plasma membrane"/>
    <property type="evidence" value="ECO:0007669"/>
    <property type="project" value="UniProtKB-SubCell"/>
</dbReference>
<evidence type="ECO:0000259" key="9">
    <source>
        <dbReference type="Pfam" id="PF13244"/>
    </source>
</evidence>
<proteinExistence type="inferred from homology"/>
<reference evidence="11" key="2">
    <citation type="journal article" date="2020" name="Microorganisms">
        <title>Osmotic Adaptation and Compatible Solute Biosynthesis of Phototrophic Bacteria as Revealed from Genome Analyses.</title>
        <authorList>
            <person name="Imhoff J.F."/>
            <person name="Rahn T."/>
            <person name="Kunzel S."/>
            <person name="Keller A."/>
            <person name="Neulinger S.C."/>
        </authorList>
    </citation>
    <scope>NUCLEOTIDE SEQUENCE</scope>
    <source>
        <strain evidence="11">LMG 28126</strain>
    </source>
</reference>
<evidence type="ECO:0000313" key="12">
    <source>
        <dbReference type="Proteomes" id="UP000706333"/>
    </source>
</evidence>
<evidence type="ECO:0000256" key="2">
    <source>
        <dbReference type="ARBA" id="ARBA00009425"/>
    </source>
</evidence>
<dbReference type="PANTHER" id="PTHR33932:SF4">
    <property type="entry name" value="NA(+)_H(+) ANTIPORTER SUBUNIT B"/>
    <property type="match status" value="1"/>
</dbReference>
<comment type="subcellular location">
    <subcellularLocation>
        <location evidence="1">Cell membrane</location>
        <topology evidence="1">Multi-pass membrane protein</topology>
    </subcellularLocation>
</comment>
<keyword evidence="6 7" id="KW-0472">Membrane</keyword>
<dbReference type="Proteomes" id="UP000706333">
    <property type="component" value="Unassembled WGS sequence"/>
</dbReference>
<dbReference type="PANTHER" id="PTHR33932">
    <property type="entry name" value="NA(+)/H(+) ANTIPORTER SUBUNIT B"/>
    <property type="match status" value="1"/>
</dbReference>
<evidence type="ECO:0000256" key="4">
    <source>
        <dbReference type="ARBA" id="ARBA00022692"/>
    </source>
</evidence>
<feature type="transmembrane region" description="Helical" evidence="7">
    <location>
        <begin position="32"/>
        <end position="51"/>
    </location>
</feature>
<evidence type="ECO:0000256" key="3">
    <source>
        <dbReference type="ARBA" id="ARBA00022475"/>
    </source>
</evidence>
<keyword evidence="5 7" id="KW-1133">Transmembrane helix</keyword>
<organism evidence="11 12">
    <name type="scientific">Rhodobaculum claviforme</name>
    <dbReference type="NCBI Taxonomy" id="1549854"/>
    <lineage>
        <taxon>Bacteria</taxon>
        <taxon>Pseudomonadati</taxon>
        <taxon>Pseudomonadota</taxon>
        <taxon>Alphaproteobacteria</taxon>
        <taxon>Rhodobacterales</taxon>
        <taxon>Paracoccaceae</taxon>
        <taxon>Rhodobaculum</taxon>
    </lineage>
</organism>
<feature type="transmembrane region" description="Helical" evidence="7">
    <location>
        <begin position="195"/>
        <end position="215"/>
    </location>
</feature>
<evidence type="ECO:0000259" key="10">
    <source>
        <dbReference type="Pfam" id="PF20501"/>
    </source>
</evidence>
<sequence length="323" mass="32655">MSGIDPMLPFDVALALALVALSWAVLAAADRFAMVVLFIVLGLMVALAWVRLGAPDVALAEAAIGAGVTGALLLATLRHLRGPEAAPAPGPVRWSVAALVAGVTVALGAVVVAVATAPRPEGLAGPVRDNLPASGVEHAVTAVLLNFRAHDTLMEVVVLLIAVIVVWAVDRGLAAAHDPAAGPEADGLGPVQAGYARLALPAAVVLGIYLLWAGAHAPGGAFQAGAVLSAVGIMAVLAGRWRPEAHHRAWARAVFGLGAAVFVLVALGVGLGPGVAYEYPPHLAKPLILAIEAAVTLSIAATLAALFFGREPAPVSRSRGRRP</sequence>
<evidence type="ECO:0000259" key="8">
    <source>
        <dbReference type="Pfam" id="PF04039"/>
    </source>
</evidence>
<dbReference type="RefSeq" id="WP_201156708.1">
    <property type="nucleotide sequence ID" value="NZ_NHSD01000188.1"/>
</dbReference>
<evidence type="ECO:0000313" key="11">
    <source>
        <dbReference type="EMBL" id="MBK5926940.1"/>
    </source>
</evidence>
<dbReference type="InterPro" id="IPR007182">
    <property type="entry name" value="MnhB"/>
</dbReference>
<keyword evidence="4 7" id="KW-0812">Transmembrane</keyword>
<dbReference type="InterPro" id="IPR046806">
    <property type="entry name" value="MrpA_C/MbhE"/>
</dbReference>
<accession>A0A934WGG1</accession>
<feature type="domain" description="MrpA C-terminal/MbhE" evidence="10">
    <location>
        <begin position="96"/>
        <end position="182"/>
    </location>
</feature>
<dbReference type="InterPro" id="IPR025383">
    <property type="entry name" value="MrpA_C/MbhD"/>
</dbReference>
<feature type="transmembrane region" description="Helical" evidence="7">
    <location>
        <begin position="153"/>
        <end position="174"/>
    </location>
</feature>
<evidence type="ECO:0000256" key="7">
    <source>
        <dbReference type="SAM" id="Phobius"/>
    </source>
</evidence>
<feature type="domain" description="MrpA C-terminal/MbhD" evidence="9">
    <location>
        <begin position="17"/>
        <end position="81"/>
    </location>
</feature>